<dbReference type="GO" id="GO:0017004">
    <property type="term" value="P:cytochrome complex assembly"/>
    <property type="evidence" value="ECO:0007669"/>
    <property type="project" value="UniProtKB-KW"/>
</dbReference>
<keyword evidence="6" id="KW-1133">Transmembrane helix</keyword>
<feature type="region of interest" description="Disordered" evidence="5">
    <location>
        <begin position="120"/>
        <end position="148"/>
    </location>
</feature>
<dbReference type="GO" id="GO:0020037">
    <property type="term" value="F:heme binding"/>
    <property type="evidence" value="ECO:0007669"/>
    <property type="project" value="InterPro"/>
</dbReference>
<evidence type="ECO:0000256" key="4">
    <source>
        <dbReference type="ARBA" id="ARBA00023136"/>
    </source>
</evidence>
<evidence type="ECO:0000256" key="5">
    <source>
        <dbReference type="SAM" id="MobiDB-lite"/>
    </source>
</evidence>
<evidence type="ECO:0000256" key="2">
    <source>
        <dbReference type="ARBA" id="ARBA00022617"/>
    </source>
</evidence>
<comment type="subcellular location">
    <subcellularLocation>
        <location evidence="1">Membrane</location>
    </subcellularLocation>
</comment>
<keyword evidence="8" id="KW-1185">Reference proteome</keyword>
<dbReference type="Gene3D" id="2.40.50.140">
    <property type="entry name" value="Nucleic acid-binding proteins"/>
    <property type="match status" value="1"/>
</dbReference>
<dbReference type="GO" id="GO:0017003">
    <property type="term" value="P:protein-heme linkage"/>
    <property type="evidence" value="ECO:0007669"/>
    <property type="project" value="InterPro"/>
</dbReference>
<feature type="compositionally biased region" description="Basic and acidic residues" evidence="5">
    <location>
        <begin position="136"/>
        <end position="148"/>
    </location>
</feature>
<comment type="caution">
    <text evidence="7">The sequence shown here is derived from an EMBL/GenBank/DDBJ whole genome shotgun (WGS) entry which is preliminary data.</text>
</comment>
<dbReference type="InterPro" id="IPR012340">
    <property type="entry name" value="NA-bd_OB-fold"/>
</dbReference>
<evidence type="ECO:0000256" key="1">
    <source>
        <dbReference type="ARBA" id="ARBA00004370"/>
    </source>
</evidence>
<evidence type="ECO:0000256" key="6">
    <source>
        <dbReference type="SAM" id="Phobius"/>
    </source>
</evidence>
<sequence>MKQNTKVFISGGAIIVAILILMVAATPGSTGSEINLEEAVNQSERYENRYITTEGFLIGDSIDWDANNVELRFDLEDDLDNTLSVYYEGVQPDNFSDDVIVIVHGYLHRDGVFEAERVQTRCPSSYESEDPEDYDTERHSDMLRDSDE</sequence>
<gene>
    <name evidence="7" type="ORF">HNQ41_003021</name>
</gene>
<proteinExistence type="predicted"/>
<dbReference type="Pfam" id="PF03100">
    <property type="entry name" value="CcmE"/>
    <property type="match status" value="1"/>
</dbReference>
<feature type="transmembrane region" description="Helical" evidence="6">
    <location>
        <begin position="7"/>
        <end position="25"/>
    </location>
</feature>
<dbReference type="SUPFAM" id="SSF82093">
    <property type="entry name" value="Heme chaperone CcmE"/>
    <property type="match status" value="1"/>
</dbReference>
<keyword evidence="6" id="KW-0812">Transmembrane</keyword>
<dbReference type="AlphaFoldDB" id="A0A840QU29"/>
<dbReference type="Proteomes" id="UP000551878">
    <property type="component" value="Unassembled WGS sequence"/>
</dbReference>
<organism evidence="7 8">
    <name type="scientific">Texcoconibacillus texcoconensis</name>
    <dbReference type="NCBI Taxonomy" id="1095777"/>
    <lineage>
        <taxon>Bacteria</taxon>
        <taxon>Bacillati</taxon>
        <taxon>Bacillota</taxon>
        <taxon>Bacilli</taxon>
        <taxon>Bacillales</taxon>
        <taxon>Bacillaceae</taxon>
        <taxon>Texcoconibacillus</taxon>
    </lineage>
</organism>
<dbReference type="RefSeq" id="WP_184665204.1">
    <property type="nucleotide sequence ID" value="NZ_JACHHB010000017.1"/>
</dbReference>
<name>A0A840QU29_9BACI</name>
<keyword evidence="2" id="KW-0349">Heme</keyword>
<protein>
    <submittedName>
        <fullName evidence="7">Cytochrome c-type biogenesis protein CcmE</fullName>
    </submittedName>
</protein>
<reference evidence="7 8" key="1">
    <citation type="submission" date="2020-08" db="EMBL/GenBank/DDBJ databases">
        <title>Genomic Encyclopedia of Type Strains, Phase IV (KMG-IV): sequencing the most valuable type-strain genomes for metagenomic binning, comparative biology and taxonomic classification.</title>
        <authorList>
            <person name="Goeker M."/>
        </authorList>
    </citation>
    <scope>NUCLEOTIDE SEQUENCE [LARGE SCALE GENOMIC DNA]</scope>
    <source>
        <strain evidence="7 8">DSM 24696</strain>
    </source>
</reference>
<accession>A0A840QU29</accession>
<evidence type="ECO:0000256" key="3">
    <source>
        <dbReference type="ARBA" id="ARBA00022748"/>
    </source>
</evidence>
<keyword evidence="2" id="KW-0479">Metal-binding</keyword>
<keyword evidence="2" id="KW-0408">Iron</keyword>
<evidence type="ECO:0000313" key="7">
    <source>
        <dbReference type="EMBL" id="MBB5174798.1"/>
    </source>
</evidence>
<dbReference type="GO" id="GO:0005886">
    <property type="term" value="C:plasma membrane"/>
    <property type="evidence" value="ECO:0007669"/>
    <property type="project" value="InterPro"/>
</dbReference>
<dbReference type="InterPro" id="IPR004329">
    <property type="entry name" value="CcmE"/>
</dbReference>
<keyword evidence="4 6" id="KW-0472">Membrane</keyword>
<keyword evidence="3" id="KW-0201">Cytochrome c-type biogenesis</keyword>
<dbReference type="InterPro" id="IPR036127">
    <property type="entry name" value="CcmE-like_sf"/>
</dbReference>
<dbReference type="EMBL" id="JACHHB010000017">
    <property type="protein sequence ID" value="MBB5174798.1"/>
    <property type="molecule type" value="Genomic_DNA"/>
</dbReference>
<evidence type="ECO:0000313" key="8">
    <source>
        <dbReference type="Proteomes" id="UP000551878"/>
    </source>
</evidence>